<evidence type="ECO:0000313" key="4">
    <source>
        <dbReference type="Proteomes" id="UP000192578"/>
    </source>
</evidence>
<protein>
    <submittedName>
        <fullName evidence="3">Uncharacterized protein</fullName>
    </submittedName>
</protein>
<evidence type="ECO:0000256" key="2">
    <source>
        <dbReference type="SAM" id="Phobius"/>
    </source>
</evidence>
<feature type="compositionally biased region" description="Basic and acidic residues" evidence="1">
    <location>
        <begin position="21"/>
        <end position="39"/>
    </location>
</feature>
<sequence length="125" mass="13677">MDEKTIGLVRKLQSLLGQYHDSARQQSETKESGSDSTSREALRSSLAAFATGSFGERNLRVPLFGFGDISQATILTIFGVLFTFFIFMMDQIPQPETSSGAACCAACYINPRNGSKNNQITQLKL</sequence>
<dbReference type="Proteomes" id="UP000192578">
    <property type="component" value="Unassembled WGS sequence"/>
</dbReference>
<keyword evidence="4" id="KW-1185">Reference proteome</keyword>
<proteinExistence type="predicted"/>
<evidence type="ECO:0000256" key="1">
    <source>
        <dbReference type="SAM" id="MobiDB-lite"/>
    </source>
</evidence>
<organism evidence="3 4">
    <name type="scientific">Hypsibius exemplaris</name>
    <name type="common">Freshwater tardigrade</name>
    <dbReference type="NCBI Taxonomy" id="2072580"/>
    <lineage>
        <taxon>Eukaryota</taxon>
        <taxon>Metazoa</taxon>
        <taxon>Ecdysozoa</taxon>
        <taxon>Tardigrada</taxon>
        <taxon>Eutardigrada</taxon>
        <taxon>Parachela</taxon>
        <taxon>Hypsibioidea</taxon>
        <taxon>Hypsibiidae</taxon>
        <taxon>Hypsibius</taxon>
    </lineage>
</organism>
<name>A0A1W0WX28_HYPEX</name>
<keyword evidence="2" id="KW-0812">Transmembrane</keyword>
<comment type="caution">
    <text evidence="3">The sequence shown here is derived from an EMBL/GenBank/DDBJ whole genome shotgun (WGS) entry which is preliminary data.</text>
</comment>
<evidence type="ECO:0000313" key="3">
    <source>
        <dbReference type="EMBL" id="OQV19754.1"/>
    </source>
</evidence>
<keyword evidence="2" id="KW-1133">Transmembrane helix</keyword>
<gene>
    <name evidence="3" type="ORF">BV898_06293</name>
</gene>
<accession>A0A1W0WX28</accession>
<dbReference type="EMBL" id="MTYJ01000036">
    <property type="protein sequence ID" value="OQV19754.1"/>
    <property type="molecule type" value="Genomic_DNA"/>
</dbReference>
<feature type="transmembrane region" description="Helical" evidence="2">
    <location>
        <begin position="69"/>
        <end position="89"/>
    </location>
</feature>
<reference evidence="4" key="1">
    <citation type="submission" date="2017-01" db="EMBL/GenBank/DDBJ databases">
        <title>Comparative genomics of anhydrobiosis in the tardigrade Hypsibius dujardini.</title>
        <authorList>
            <person name="Yoshida Y."/>
            <person name="Koutsovoulos G."/>
            <person name="Laetsch D."/>
            <person name="Stevens L."/>
            <person name="Kumar S."/>
            <person name="Horikawa D."/>
            <person name="Ishino K."/>
            <person name="Komine S."/>
            <person name="Tomita M."/>
            <person name="Blaxter M."/>
            <person name="Arakawa K."/>
        </authorList>
    </citation>
    <scope>NUCLEOTIDE SEQUENCE [LARGE SCALE GENOMIC DNA]</scope>
    <source>
        <strain evidence="4">Z151</strain>
    </source>
</reference>
<dbReference type="AlphaFoldDB" id="A0A1W0WX28"/>
<keyword evidence="2" id="KW-0472">Membrane</keyword>
<feature type="region of interest" description="Disordered" evidence="1">
    <location>
        <begin position="19"/>
        <end position="39"/>
    </location>
</feature>